<gene>
    <name evidence="3" type="ORF">VC83_06371</name>
</gene>
<feature type="compositionally biased region" description="Basic residues" evidence="2">
    <location>
        <begin position="45"/>
        <end position="55"/>
    </location>
</feature>
<organism evidence="3">
    <name type="scientific">Pseudogymnoascus destructans</name>
    <dbReference type="NCBI Taxonomy" id="655981"/>
    <lineage>
        <taxon>Eukaryota</taxon>
        <taxon>Fungi</taxon>
        <taxon>Dikarya</taxon>
        <taxon>Ascomycota</taxon>
        <taxon>Pezizomycotina</taxon>
        <taxon>Leotiomycetes</taxon>
        <taxon>Thelebolales</taxon>
        <taxon>Thelebolaceae</taxon>
        <taxon>Pseudogymnoascus</taxon>
    </lineage>
</organism>
<feature type="region of interest" description="Disordered" evidence="2">
    <location>
        <begin position="1"/>
        <end position="223"/>
    </location>
</feature>
<evidence type="ECO:0000256" key="2">
    <source>
        <dbReference type="SAM" id="MobiDB-lite"/>
    </source>
</evidence>
<dbReference type="Pfam" id="PF15458">
    <property type="entry name" value="NTR2"/>
    <property type="match status" value="1"/>
</dbReference>
<dbReference type="GO" id="GO:0000390">
    <property type="term" value="P:spliceosomal complex disassembly"/>
    <property type="evidence" value="ECO:0007669"/>
    <property type="project" value="InterPro"/>
</dbReference>
<feature type="compositionally biased region" description="Low complexity" evidence="2">
    <location>
        <begin position="312"/>
        <end position="324"/>
    </location>
</feature>
<reference evidence="3" key="1">
    <citation type="submission" date="2016-03" db="EMBL/GenBank/DDBJ databases">
        <title>Updated assembly of Pseudogymnoascus destructans, the fungus causing white-nose syndrome of bats.</title>
        <authorList>
            <person name="Palmer J.M."/>
            <person name="Drees K.P."/>
            <person name="Foster J.T."/>
            <person name="Lindner D.L."/>
        </authorList>
    </citation>
    <scope>NUCLEOTIDE SEQUENCE [LARGE SCALE GENOMIC DNA]</scope>
    <source>
        <strain evidence="3">20631-21</strain>
    </source>
</reference>
<keyword evidence="1" id="KW-0175">Coiled coil</keyword>
<dbReference type="VEuPathDB" id="FungiDB:GMDG_00727"/>
<feature type="region of interest" description="Disordered" evidence="2">
    <location>
        <begin position="299"/>
        <end position="349"/>
    </location>
</feature>
<feature type="compositionally biased region" description="Basic residues" evidence="2">
    <location>
        <begin position="1"/>
        <end position="12"/>
    </location>
</feature>
<dbReference type="eggNOG" id="ENOG502SERX">
    <property type="taxonomic scope" value="Eukaryota"/>
</dbReference>
<dbReference type="AlphaFoldDB" id="A0A177A7W8"/>
<feature type="compositionally biased region" description="Basic residues" evidence="2">
    <location>
        <begin position="302"/>
        <end position="311"/>
    </location>
</feature>
<feature type="region of interest" description="Disordered" evidence="2">
    <location>
        <begin position="461"/>
        <end position="494"/>
    </location>
</feature>
<dbReference type="RefSeq" id="XP_024323540.1">
    <property type="nucleotide sequence ID" value="XM_024469972.1"/>
</dbReference>
<evidence type="ECO:0000256" key="1">
    <source>
        <dbReference type="SAM" id="Coils"/>
    </source>
</evidence>
<proteinExistence type="predicted"/>
<feature type="coiled-coil region" evidence="1">
    <location>
        <begin position="371"/>
        <end position="422"/>
    </location>
</feature>
<protein>
    <recommendedName>
        <fullName evidence="4">Nineteen complex-related protein 2-domain-containing protein</fullName>
    </recommendedName>
</protein>
<dbReference type="GeneID" id="36289431"/>
<dbReference type="OrthoDB" id="429427at2759"/>
<evidence type="ECO:0008006" key="4">
    <source>
        <dbReference type="Google" id="ProtNLM"/>
    </source>
</evidence>
<feature type="compositionally biased region" description="Basic and acidic residues" evidence="2">
    <location>
        <begin position="164"/>
        <end position="187"/>
    </location>
</feature>
<dbReference type="InterPro" id="IPR028211">
    <property type="entry name" value="Ntr2"/>
</dbReference>
<dbReference type="EMBL" id="KV441397">
    <property type="protein sequence ID" value="OAF58255.2"/>
    <property type="molecule type" value="Genomic_DNA"/>
</dbReference>
<accession>A0A177A7W8</accession>
<evidence type="ECO:0000313" key="3">
    <source>
        <dbReference type="EMBL" id="OAF58255.2"/>
    </source>
</evidence>
<sequence length="494" mass="54444">MSSFGGKRKARKILVNDDDDQTTTSPASVEPKATAEQKPTTTSHARSKPFKKSALRHSIAFDDEQSQDTSGTDGGSEPKPIREVDFGPTRPGGKRAGQTKKKPAASRLSFGPGEIISGDDAAALEEDETFTPKKAAPRRGIEGNNVRLRLPAYQRGREGEEEERPTYSKDYLEELKMSTKSTPKDLQKFPTQDAEEEGLDASELEGATVVEPSGELLSRRDKDKAYIPTEAEIAEKKQRRARLAQEQDFISLDDGGDRSQIGQISLLPSRKKETRLVRDDEDVMEGFEDFVDDGRISLDKKAQRKAQRQQKKIIAQAIQEAEGSSSEESDDSEAERRAEYEAAQTRAGMDGLKKLDATQAAAIVPPKVTPIPSLSECLARLRTSLNEAEQESTKRSWRMGELVREKAEIVAREQEVQRLLREAGERYSALRGDSNLPPVDTADPMAFPLVGDGFREATSRNRGLESFGNTPVGISGVEDAERGMSDCSSLSRIR</sequence>
<dbReference type="GO" id="GO:0071008">
    <property type="term" value="C:U2-type post-mRNA release spliceosomal complex"/>
    <property type="evidence" value="ECO:0007669"/>
    <property type="project" value="InterPro"/>
</dbReference>
<feature type="compositionally biased region" description="Acidic residues" evidence="2">
    <location>
        <begin position="193"/>
        <end position="203"/>
    </location>
</feature>
<name>A0A177A7W8_9PEZI</name>
<dbReference type="Proteomes" id="UP000077154">
    <property type="component" value="Unassembled WGS sequence"/>
</dbReference>